<organism evidence="2">
    <name type="scientific">Bacillus velezensis</name>
    <dbReference type="NCBI Taxonomy" id="492670"/>
    <lineage>
        <taxon>Bacteria</taxon>
        <taxon>Bacillati</taxon>
        <taxon>Bacillota</taxon>
        <taxon>Bacilli</taxon>
        <taxon>Bacillales</taxon>
        <taxon>Bacillaceae</taxon>
        <taxon>Bacillus</taxon>
        <taxon>Bacillus amyloliquefaciens group</taxon>
    </lineage>
</organism>
<keyword evidence="1" id="KW-0472">Membrane</keyword>
<reference evidence="2" key="1">
    <citation type="submission" date="2019-11" db="EMBL/GenBank/DDBJ databases">
        <title>Draft Genome Sequence of Plant Growth-Promoting Rhizosphere-Associated Bacteria.</title>
        <authorList>
            <person name="Vasilyev I.Y."/>
            <person name="Radchenko V."/>
            <person name="Ilnitskaya E.V."/>
        </authorList>
    </citation>
    <scope>NUCLEOTIDE SEQUENCE</scope>
    <source>
        <strain evidence="2">VRA_517_n</strain>
    </source>
</reference>
<feature type="transmembrane region" description="Helical" evidence="1">
    <location>
        <begin position="143"/>
        <end position="166"/>
    </location>
</feature>
<feature type="transmembrane region" description="Helical" evidence="1">
    <location>
        <begin position="101"/>
        <end position="123"/>
    </location>
</feature>
<dbReference type="AlphaFoldDB" id="A0A6A8LBL4"/>
<keyword evidence="1" id="KW-1133">Transmembrane helix</keyword>
<proteinExistence type="predicted"/>
<gene>
    <name evidence="2" type="ORF">GKC39_01215</name>
</gene>
<dbReference type="PANTHER" id="PTHR35337">
    <property type="entry name" value="SLR1478 PROTEIN"/>
    <property type="match status" value="1"/>
</dbReference>
<dbReference type="PANTHER" id="PTHR35337:SF1">
    <property type="entry name" value="SLR1478 PROTEIN"/>
    <property type="match status" value="1"/>
</dbReference>
<dbReference type="EMBL" id="WKKV01000001">
    <property type="protein sequence ID" value="MSE00681.1"/>
    <property type="molecule type" value="Genomic_DNA"/>
</dbReference>
<sequence length="170" mass="18817">MDENTLFKKNVLVKLYILCLILFLIALFTAYFYTDSASNVNNLNRNIRPDFFQIFFNNIKVASLLVFLGPLTLSLGTVAVLIINGLILGNAIGNIKDNLNLLLLVIPHGIIEVPVLLLAASVGMKLTLDLLLLKINLKFTFKYIGIIFLGLMIAAMLETFITPIFIKGAS</sequence>
<accession>A0A6A8LBL4</accession>
<name>A0A6A8LBL4_BACVE</name>
<dbReference type="Pfam" id="PF01944">
    <property type="entry name" value="SpoIIM"/>
    <property type="match status" value="1"/>
</dbReference>
<evidence type="ECO:0000313" key="2">
    <source>
        <dbReference type="EMBL" id="MSE00681.1"/>
    </source>
</evidence>
<feature type="transmembrane region" description="Helical" evidence="1">
    <location>
        <begin position="12"/>
        <end position="33"/>
    </location>
</feature>
<feature type="transmembrane region" description="Helical" evidence="1">
    <location>
        <begin position="64"/>
        <end position="89"/>
    </location>
</feature>
<protein>
    <submittedName>
        <fullName evidence="2">Stage II sporulation protein M</fullName>
    </submittedName>
</protein>
<keyword evidence="1" id="KW-0812">Transmembrane</keyword>
<dbReference type="RefSeq" id="WP_032859656.1">
    <property type="nucleotide sequence ID" value="NZ_CACRZA010000002.1"/>
</dbReference>
<comment type="caution">
    <text evidence="2">The sequence shown here is derived from an EMBL/GenBank/DDBJ whole genome shotgun (WGS) entry which is preliminary data.</text>
</comment>
<evidence type="ECO:0000256" key="1">
    <source>
        <dbReference type="SAM" id="Phobius"/>
    </source>
</evidence>
<dbReference type="InterPro" id="IPR002798">
    <property type="entry name" value="SpoIIM-like"/>
</dbReference>